<dbReference type="PANTHER" id="PTHR23244:SF471">
    <property type="entry name" value="GUANINE NUCLEOTIDE-BINDING PROTEIN SUBUNIT BETA 1-RELATED"/>
    <property type="match status" value="1"/>
</dbReference>
<reference evidence="4" key="1">
    <citation type="submission" date="2023-03" db="EMBL/GenBank/DDBJ databases">
        <title>Mating type loci evolution in Malassezia.</title>
        <authorList>
            <person name="Coelho M.A."/>
        </authorList>
    </citation>
    <scope>NUCLEOTIDE SEQUENCE</scope>
    <source>
        <strain evidence="4">CBS 9557</strain>
    </source>
</reference>
<dbReference type="SUPFAM" id="SSF50965">
    <property type="entry name" value="Galactose oxidase, central domain"/>
    <property type="match status" value="1"/>
</dbReference>
<keyword evidence="5" id="KW-1185">Reference proteome</keyword>
<dbReference type="Proteomes" id="UP001213623">
    <property type="component" value="Chromosome 4"/>
</dbReference>
<evidence type="ECO:0000313" key="4">
    <source>
        <dbReference type="EMBL" id="WFD27610.1"/>
    </source>
</evidence>
<name>A0AAF0J819_9BASI</name>
<dbReference type="PANTHER" id="PTHR23244">
    <property type="entry name" value="KELCH REPEAT DOMAIN"/>
    <property type="match status" value="1"/>
</dbReference>
<evidence type="ECO:0000256" key="3">
    <source>
        <dbReference type="SAM" id="SignalP"/>
    </source>
</evidence>
<organism evidence="4 5">
    <name type="scientific">Malassezia nana</name>
    <dbReference type="NCBI Taxonomy" id="180528"/>
    <lineage>
        <taxon>Eukaryota</taxon>
        <taxon>Fungi</taxon>
        <taxon>Dikarya</taxon>
        <taxon>Basidiomycota</taxon>
        <taxon>Ustilaginomycotina</taxon>
        <taxon>Malasseziomycetes</taxon>
        <taxon>Malasseziales</taxon>
        <taxon>Malasseziaceae</taxon>
        <taxon>Malassezia</taxon>
    </lineage>
</organism>
<feature type="compositionally biased region" description="Low complexity" evidence="1">
    <location>
        <begin position="545"/>
        <end position="561"/>
    </location>
</feature>
<dbReference type="Gene3D" id="2.120.10.80">
    <property type="entry name" value="Kelch-type beta propeller"/>
    <property type="match status" value="1"/>
</dbReference>
<dbReference type="InterPro" id="IPR011043">
    <property type="entry name" value="Gal_Oxase/kelch_b-propeller"/>
</dbReference>
<gene>
    <name evidence="4" type="ORF">MNAN1_002611</name>
</gene>
<sequence>MGRFLPLVPYAAALIAAASHTLAAPAPTQMSEQTSSSSDDSGLLGFFGTKLMGEVGQAFGAQHTSAPGTPSQDGDMAGDFMKMLGGLSQFQMPEPDMSRYSNATVAPRWGATAQYLRGSEVIAFVGGQLDDKGHVSNETLLLDMSGLNDLQSTRASVKQVPWLHFNQSHSSVSAPQAAYASSYTSTSVCGATDGHVVDTLWLVGGKTEQCKEEHVLYTYNLEKKNKTLVGTWKPIRTNGSHPTRRSHGSTVLTSSLLPNQEDVALMVWGGEDVHASCGKKRADAKYAMSMDLMFIGDPLDQQCKPPKHFAPAQVQSFAMNQELNSVPVVDYAAVQMPVIHNNKTQRDETPLLFLGGRDKSHTLVDFSQPWAMDLSSGQWVQWGTTGDIPAPRVGHSAVHTNDGRVLVYGGYKKHHDWMNVSKVPTDEMYMLDASHTPARWTKIHYRSPPKDGPRPSKRAYHSAVMVDDVLVVAFGQQHESTAFGLEKRGGTNTNASEPLVMYMDTRENIMQYRWTDKLSAIVSARVAQKALVTDSPTPTTAVYMPTSTGRASRTASSTPTAMNLPYMSRVPTPQEVSQSSASKASASKASASKASASKASASQASASKASASKASASQASATESSNSGNQGVAAQDGSNHADQNGQGDDAQDNAPDNGNEQSNGDDTNDSGDSSPSSSSSSSPSPSSDNKKDSDGSQTSSGAIAGGVIGAAALAVGAVVGGLYAYKKRRESQKIAELKSTGVLYDKDQGAPPVSSLWLQRPLRDVIDYDVPGRSSNLSGYSMRGQAGTPASLSPAGGRLMGQDDRHTVRGPRSVFPYAADTYAMDSSNPYVMPDETYAHAYMPENLESATPSSYAHFGGVQRSSGAEVTSNMEEAAESMYANSVDGQTMVHGDENGPRRSASFRFPEAQAYAPHEPSTLRVMNN</sequence>
<dbReference type="EMBL" id="CP119895">
    <property type="protein sequence ID" value="WFD27610.1"/>
    <property type="molecule type" value="Genomic_DNA"/>
</dbReference>
<feature type="region of interest" description="Disordered" evidence="1">
    <location>
        <begin position="779"/>
        <end position="811"/>
    </location>
</feature>
<feature type="compositionally biased region" description="Low complexity" evidence="1">
    <location>
        <begin position="641"/>
        <end position="654"/>
    </location>
</feature>
<accession>A0AAF0J819</accession>
<keyword evidence="2" id="KW-0472">Membrane</keyword>
<feature type="signal peptide" evidence="3">
    <location>
        <begin position="1"/>
        <end position="23"/>
    </location>
</feature>
<feature type="region of interest" description="Disordered" evidence="1">
    <location>
        <begin position="541"/>
        <end position="584"/>
    </location>
</feature>
<keyword evidence="3" id="KW-0732">Signal</keyword>
<evidence type="ECO:0000256" key="2">
    <source>
        <dbReference type="SAM" id="Phobius"/>
    </source>
</evidence>
<keyword evidence="2" id="KW-0812">Transmembrane</keyword>
<evidence type="ECO:0000256" key="1">
    <source>
        <dbReference type="SAM" id="MobiDB-lite"/>
    </source>
</evidence>
<dbReference type="InterPro" id="IPR015915">
    <property type="entry name" value="Kelch-typ_b-propeller"/>
</dbReference>
<protein>
    <recommendedName>
        <fullName evidence="6">Kelch repeat-containing protein</fullName>
    </recommendedName>
</protein>
<feature type="region of interest" description="Disordered" evidence="1">
    <location>
        <begin position="617"/>
        <end position="699"/>
    </location>
</feature>
<keyword evidence="2" id="KW-1133">Transmembrane helix</keyword>
<feature type="chain" id="PRO_5042122427" description="Kelch repeat-containing protein" evidence="3">
    <location>
        <begin position="24"/>
        <end position="924"/>
    </location>
</feature>
<feature type="compositionally biased region" description="Polar residues" evidence="1">
    <location>
        <begin position="622"/>
        <end position="640"/>
    </location>
</feature>
<dbReference type="AlphaFoldDB" id="A0AAF0J819"/>
<feature type="compositionally biased region" description="Low complexity" evidence="1">
    <location>
        <begin position="662"/>
        <end position="687"/>
    </location>
</feature>
<feature type="transmembrane region" description="Helical" evidence="2">
    <location>
        <begin position="702"/>
        <end position="725"/>
    </location>
</feature>
<evidence type="ECO:0000313" key="5">
    <source>
        <dbReference type="Proteomes" id="UP001213623"/>
    </source>
</evidence>
<evidence type="ECO:0008006" key="6">
    <source>
        <dbReference type="Google" id="ProtNLM"/>
    </source>
</evidence>
<dbReference type="Pfam" id="PF24681">
    <property type="entry name" value="Kelch_KLHDC2_KLHL20_DRC7"/>
    <property type="match status" value="1"/>
</dbReference>
<proteinExistence type="predicted"/>